<dbReference type="Gene3D" id="3.20.20.190">
    <property type="entry name" value="Phosphatidylinositol (PI) phosphodiesterase"/>
    <property type="match status" value="1"/>
</dbReference>
<dbReference type="PANTHER" id="PTHR13593">
    <property type="match status" value="1"/>
</dbReference>
<feature type="region of interest" description="Disordered" evidence="1">
    <location>
        <begin position="303"/>
        <end position="324"/>
    </location>
</feature>
<organism evidence="4 5">
    <name type="scientific">Cutaneotrichosporon spelunceum</name>
    <dbReference type="NCBI Taxonomy" id="1672016"/>
    <lineage>
        <taxon>Eukaryota</taxon>
        <taxon>Fungi</taxon>
        <taxon>Dikarya</taxon>
        <taxon>Basidiomycota</taxon>
        <taxon>Agaricomycotina</taxon>
        <taxon>Tremellomycetes</taxon>
        <taxon>Trichosporonales</taxon>
        <taxon>Trichosporonaceae</taxon>
        <taxon>Cutaneotrichosporon</taxon>
    </lineage>
</organism>
<keyword evidence="3" id="KW-0732">Signal</keyword>
<evidence type="ECO:0000313" key="5">
    <source>
        <dbReference type="Proteomes" id="UP001222932"/>
    </source>
</evidence>
<dbReference type="SUPFAM" id="SSF51695">
    <property type="entry name" value="PLC-like phosphodiesterases"/>
    <property type="match status" value="1"/>
</dbReference>
<feature type="chain" id="PRO_5041936598" description="PLC-like phosphodiesterase" evidence="3">
    <location>
        <begin position="19"/>
        <end position="359"/>
    </location>
</feature>
<dbReference type="Pfam" id="PF26146">
    <property type="entry name" value="PI-PLC_X"/>
    <property type="match status" value="1"/>
</dbReference>
<dbReference type="EMBL" id="BTCM01000002">
    <property type="protein sequence ID" value="GMK55166.1"/>
    <property type="molecule type" value="Genomic_DNA"/>
</dbReference>
<keyword evidence="2" id="KW-0472">Membrane</keyword>
<keyword evidence="5" id="KW-1185">Reference proteome</keyword>
<accession>A0AAD3TQK1</accession>
<dbReference type="InterPro" id="IPR017946">
    <property type="entry name" value="PLC-like_Pdiesterase_TIM-brl"/>
</dbReference>
<protein>
    <recommendedName>
        <fullName evidence="6">PLC-like phosphodiesterase</fullName>
    </recommendedName>
</protein>
<evidence type="ECO:0008006" key="6">
    <source>
        <dbReference type="Google" id="ProtNLM"/>
    </source>
</evidence>
<feature type="transmembrane region" description="Helical" evidence="2">
    <location>
        <begin position="335"/>
        <end position="358"/>
    </location>
</feature>
<dbReference type="Proteomes" id="UP001222932">
    <property type="component" value="Unassembled WGS sequence"/>
</dbReference>
<keyword evidence="2" id="KW-0812">Transmembrane</keyword>
<reference evidence="4" key="2">
    <citation type="submission" date="2023-06" db="EMBL/GenBank/DDBJ databases">
        <authorList>
            <person name="Kobayashi Y."/>
            <person name="Kayamori A."/>
            <person name="Aoki K."/>
            <person name="Shiwa Y."/>
            <person name="Fujita N."/>
            <person name="Sugita T."/>
            <person name="Iwasaki W."/>
            <person name="Tanaka N."/>
            <person name="Takashima M."/>
        </authorList>
    </citation>
    <scope>NUCLEOTIDE SEQUENCE</scope>
    <source>
        <strain evidence="4">HIS016</strain>
    </source>
</reference>
<evidence type="ECO:0000256" key="2">
    <source>
        <dbReference type="SAM" id="Phobius"/>
    </source>
</evidence>
<gene>
    <name evidence="4" type="ORF">CspeluHIS016_0202220</name>
</gene>
<dbReference type="InterPro" id="IPR051057">
    <property type="entry name" value="PI-PLC_domain"/>
</dbReference>
<dbReference type="GO" id="GO:0008081">
    <property type="term" value="F:phosphoric diester hydrolase activity"/>
    <property type="evidence" value="ECO:0007669"/>
    <property type="project" value="InterPro"/>
</dbReference>
<dbReference type="PANTHER" id="PTHR13593:SF140">
    <property type="entry name" value="PLC-LIKE PHOSPHODIESTERASE"/>
    <property type="match status" value="1"/>
</dbReference>
<name>A0AAD3TQK1_9TREE</name>
<evidence type="ECO:0000313" key="4">
    <source>
        <dbReference type="EMBL" id="GMK55166.1"/>
    </source>
</evidence>
<sequence>MRLVSTLLAASLAASALAASNCNGNDALCQRLYSNVTYIGTHNSYAVGTSAADNQAKDVTAQLNDGVRALQVQTHTNGDTINVCHSSCALKDGGTLQDYLTKVAAWMNKNPNDVVTLVMVNINNHKPAEFKTIFEAAGLDKLAYAPAQAASSIDQWPTLGSLIDAGTRLVVFLDNSADFTAVPWIIDEFTNMWETKYNAVDQQWACAVDRSNGQSNSMMYMINHFLDKSSEILGQTILLPDRDKLNVTNAAEGPGSIGFEVSNCNMLYGRNPNIILLDFYDSNGNAPFVAAAQMNGVPAPTNSVTPGANVASDASPSGTAAPQMSVSSIRGQGVALIPAGGLAAMGMAVAGLVAGGLMF</sequence>
<evidence type="ECO:0000256" key="3">
    <source>
        <dbReference type="SAM" id="SignalP"/>
    </source>
</evidence>
<dbReference type="AlphaFoldDB" id="A0AAD3TQK1"/>
<keyword evidence="2" id="KW-1133">Transmembrane helix</keyword>
<proteinExistence type="predicted"/>
<comment type="caution">
    <text evidence="4">The sequence shown here is derived from an EMBL/GenBank/DDBJ whole genome shotgun (WGS) entry which is preliminary data.</text>
</comment>
<dbReference type="GO" id="GO:0006629">
    <property type="term" value="P:lipid metabolic process"/>
    <property type="evidence" value="ECO:0007669"/>
    <property type="project" value="InterPro"/>
</dbReference>
<evidence type="ECO:0000256" key="1">
    <source>
        <dbReference type="SAM" id="MobiDB-lite"/>
    </source>
</evidence>
<reference evidence="4" key="1">
    <citation type="journal article" date="2023" name="BMC Genomics">
        <title>Chromosome-level genome assemblies of Cutaneotrichosporon spp. (Trichosporonales, Basidiomycota) reveal imbalanced evolution between nucleotide sequences and chromosome synteny.</title>
        <authorList>
            <person name="Kobayashi Y."/>
            <person name="Kayamori A."/>
            <person name="Aoki K."/>
            <person name="Shiwa Y."/>
            <person name="Matsutani M."/>
            <person name="Fujita N."/>
            <person name="Sugita T."/>
            <person name="Iwasaki W."/>
            <person name="Tanaka N."/>
            <person name="Takashima M."/>
        </authorList>
    </citation>
    <scope>NUCLEOTIDE SEQUENCE</scope>
    <source>
        <strain evidence="4">HIS016</strain>
    </source>
</reference>
<feature type="signal peptide" evidence="3">
    <location>
        <begin position="1"/>
        <end position="18"/>
    </location>
</feature>
<dbReference type="PROSITE" id="PS50007">
    <property type="entry name" value="PIPLC_X_DOMAIN"/>
    <property type="match status" value="1"/>
</dbReference>